<keyword evidence="5 10" id="KW-0472">Membrane</keyword>
<comment type="domain">
    <text evidence="10">The DHHC domain is required for palmitoyltransferase activity.</text>
</comment>
<evidence type="ECO:0000256" key="2">
    <source>
        <dbReference type="ARBA" id="ARBA00022679"/>
    </source>
</evidence>
<keyword evidence="8 10" id="KW-0012">Acyltransferase</keyword>
<feature type="transmembrane region" description="Helical" evidence="10">
    <location>
        <begin position="58"/>
        <end position="76"/>
    </location>
</feature>
<keyword evidence="4 10" id="KW-1133">Transmembrane helix</keyword>
<evidence type="ECO:0000256" key="5">
    <source>
        <dbReference type="ARBA" id="ARBA00023136"/>
    </source>
</evidence>
<keyword evidence="2 10" id="KW-0808">Transferase</keyword>
<evidence type="ECO:0000256" key="7">
    <source>
        <dbReference type="ARBA" id="ARBA00023288"/>
    </source>
</evidence>
<comment type="catalytic activity">
    <reaction evidence="9 10">
        <text>L-cysteinyl-[protein] + hexadecanoyl-CoA = S-hexadecanoyl-L-cysteinyl-[protein] + CoA</text>
        <dbReference type="Rhea" id="RHEA:36683"/>
        <dbReference type="Rhea" id="RHEA-COMP:10131"/>
        <dbReference type="Rhea" id="RHEA-COMP:11032"/>
        <dbReference type="ChEBI" id="CHEBI:29950"/>
        <dbReference type="ChEBI" id="CHEBI:57287"/>
        <dbReference type="ChEBI" id="CHEBI:57379"/>
        <dbReference type="ChEBI" id="CHEBI:74151"/>
        <dbReference type="EC" id="2.3.1.225"/>
    </reaction>
</comment>
<feature type="transmembrane region" description="Helical" evidence="10">
    <location>
        <begin position="97"/>
        <end position="115"/>
    </location>
</feature>
<accession>A0A1Y2G631</accession>
<reference evidence="13 14" key="1">
    <citation type="submission" date="2016-07" db="EMBL/GenBank/DDBJ databases">
        <title>Pervasive Adenine N6-methylation of Active Genes in Fungi.</title>
        <authorList>
            <consortium name="DOE Joint Genome Institute"/>
            <person name="Mondo S.J."/>
            <person name="Dannebaum R.O."/>
            <person name="Kuo R.C."/>
            <person name="Labutti K."/>
            <person name="Haridas S."/>
            <person name="Kuo A."/>
            <person name="Salamov A."/>
            <person name="Ahrendt S.R."/>
            <person name="Lipzen A."/>
            <person name="Sullivan W."/>
            <person name="Andreopoulos W.B."/>
            <person name="Clum A."/>
            <person name="Lindquist E."/>
            <person name="Daum C."/>
            <person name="Ramamoorthy G.K."/>
            <person name="Gryganskyi A."/>
            <person name="Culley D."/>
            <person name="Magnuson J.K."/>
            <person name="James T.Y."/>
            <person name="O'Malley M.A."/>
            <person name="Stajich J.E."/>
            <person name="Spatafora J.W."/>
            <person name="Visel A."/>
            <person name="Grigoriev I.V."/>
        </authorList>
    </citation>
    <scope>NUCLEOTIDE SEQUENCE [LARGE SCALE GENOMIC DNA]</scope>
    <source>
        <strain evidence="13 14">62-1032</strain>
    </source>
</reference>
<organism evidence="13 14">
    <name type="scientific">Leucosporidium creatinivorum</name>
    <dbReference type="NCBI Taxonomy" id="106004"/>
    <lineage>
        <taxon>Eukaryota</taxon>
        <taxon>Fungi</taxon>
        <taxon>Dikarya</taxon>
        <taxon>Basidiomycota</taxon>
        <taxon>Pucciniomycotina</taxon>
        <taxon>Microbotryomycetes</taxon>
        <taxon>Leucosporidiales</taxon>
        <taxon>Leucosporidium</taxon>
    </lineage>
</organism>
<dbReference type="InterPro" id="IPR039859">
    <property type="entry name" value="PFA4/ZDH16/20/ERF2-like"/>
</dbReference>
<comment type="caution">
    <text evidence="13">The sequence shown here is derived from an EMBL/GenBank/DDBJ whole genome shotgun (WGS) entry which is preliminary data.</text>
</comment>
<evidence type="ECO:0000256" key="10">
    <source>
        <dbReference type="RuleBase" id="RU079119"/>
    </source>
</evidence>
<evidence type="ECO:0000313" key="14">
    <source>
        <dbReference type="Proteomes" id="UP000193467"/>
    </source>
</evidence>
<feature type="compositionally biased region" description="Basic and acidic residues" evidence="11">
    <location>
        <begin position="193"/>
        <end position="202"/>
    </location>
</feature>
<protein>
    <recommendedName>
        <fullName evidence="10">Palmitoyltransferase</fullName>
        <ecNumber evidence="10">2.3.1.225</ecNumber>
    </recommendedName>
</protein>
<name>A0A1Y2G631_9BASI</name>
<gene>
    <name evidence="13" type="ORF">BCR35DRAFT_298356</name>
</gene>
<feature type="compositionally biased region" description="Polar residues" evidence="11">
    <location>
        <begin position="247"/>
        <end position="261"/>
    </location>
</feature>
<evidence type="ECO:0000256" key="11">
    <source>
        <dbReference type="SAM" id="MobiDB-lite"/>
    </source>
</evidence>
<dbReference type="PANTHER" id="PTHR12246">
    <property type="entry name" value="PALMITOYLTRANSFERASE ZDHHC16"/>
    <property type="match status" value="1"/>
</dbReference>
<dbReference type="OrthoDB" id="1436450at2759"/>
<dbReference type="GO" id="GO:0016020">
    <property type="term" value="C:membrane"/>
    <property type="evidence" value="ECO:0007669"/>
    <property type="project" value="UniProtKB-SubCell"/>
</dbReference>
<dbReference type="STRING" id="106004.A0A1Y2G631"/>
<comment type="similarity">
    <text evidence="10">Belongs to the DHHC palmitoyltransferase family.</text>
</comment>
<keyword evidence="6" id="KW-0564">Palmitate</keyword>
<feature type="region of interest" description="Disordered" evidence="11">
    <location>
        <begin position="170"/>
        <end position="216"/>
    </location>
</feature>
<proteinExistence type="inferred from homology"/>
<evidence type="ECO:0000256" key="6">
    <source>
        <dbReference type="ARBA" id="ARBA00023139"/>
    </source>
</evidence>
<dbReference type="GO" id="GO:0019706">
    <property type="term" value="F:protein-cysteine S-palmitoyltransferase activity"/>
    <property type="evidence" value="ECO:0007669"/>
    <property type="project" value="UniProtKB-EC"/>
</dbReference>
<evidence type="ECO:0000256" key="1">
    <source>
        <dbReference type="ARBA" id="ARBA00004141"/>
    </source>
</evidence>
<evidence type="ECO:0000256" key="8">
    <source>
        <dbReference type="ARBA" id="ARBA00023315"/>
    </source>
</evidence>
<feature type="compositionally biased region" description="Acidic residues" evidence="11">
    <location>
        <begin position="180"/>
        <end position="192"/>
    </location>
</feature>
<evidence type="ECO:0000313" key="13">
    <source>
        <dbReference type="EMBL" id="ORY92807.1"/>
    </source>
</evidence>
<dbReference type="Pfam" id="PF01529">
    <property type="entry name" value="DHHC"/>
    <property type="match status" value="1"/>
</dbReference>
<keyword evidence="7" id="KW-0449">Lipoprotein</keyword>
<dbReference type="InterPro" id="IPR001594">
    <property type="entry name" value="Palmitoyltrfase_DHHC"/>
</dbReference>
<dbReference type="Proteomes" id="UP000193467">
    <property type="component" value="Unassembled WGS sequence"/>
</dbReference>
<evidence type="ECO:0000256" key="9">
    <source>
        <dbReference type="ARBA" id="ARBA00048048"/>
    </source>
</evidence>
<evidence type="ECO:0000256" key="4">
    <source>
        <dbReference type="ARBA" id="ARBA00022989"/>
    </source>
</evidence>
<evidence type="ECO:0000259" key="12">
    <source>
        <dbReference type="Pfam" id="PF01529"/>
    </source>
</evidence>
<feature type="domain" description="Palmitoyltransferase DHHC" evidence="12">
    <location>
        <begin position="333"/>
        <end position="447"/>
    </location>
</feature>
<dbReference type="AlphaFoldDB" id="A0A1Y2G631"/>
<dbReference type="InParanoid" id="A0A1Y2G631"/>
<feature type="region of interest" description="Disordered" evidence="11">
    <location>
        <begin position="232"/>
        <end position="308"/>
    </location>
</feature>
<dbReference type="EC" id="2.3.1.225" evidence="10"/>
<keyword evidence="3 10" id="KW-0812">Transmembrane</keyword>
<feature type="transmembrane region" description="Helical" evidence="10">
    <location>
        <begin position="371"/>
        <end position="393"/>
    </location>
</feature>
<keyword evidence="14" id="KW-1185">Reference proteome</keyword>
<feature type="transmembrane region" description="Helical" evidence="10">
    <location>
        <begin position="413"/>
        <end position="432"/>
    </location>
</feature>
<dbReference type="PROSITE" id="PS50216">
    <property type="entry name" value="DHHC"/>
    <property type="match status" value="1"/>
</dbReference>
<sequence>MLDCQAEAAANAANNPDAPQGELKRKRPKILGISEHIRIAEAKREQQNGPDSWAVRKFAVGVVIAVYFYSYYVFVVRVCVKMVRMEGDRLGNRSQGIVYLVIYHLLFTLFVWSYTKAILTSPGFARDFVPQSDPPPEEAELVQVEGYRFEHLPPRAHTSREDLVADGIVSGGSQQRQAPVDEEKDEDEELREQEERRAREEVGVEDDFAETRPSAGAFGPAVANIAASGIRPSAHTSAPSTDDAVSATHSTSGTTAVSSPDTFPVSYPPKTHAKRSTSPPLPRQSQESAAPSYLNFPQPPDDYEPVKPRTLVDRVPPRVPVLTEDYRYDSREGFLRPYRSHRCKHCATVVLKMDHHCPWVGTCVGARNYKYFYNFLQSSTLYTLFVFLTLLIANTRPLHLPSRSRPTIDAQQVAIIAIAGFFFLFTGSLFTAHTRLMLLNMTTIEEIGMNRIKSRERSALNRVHGFWGWRAKRQTVAEWNQQWGRLGREGNLWWLGSKRANWEMVMGQRKLGWFVPIPASPTPDDGLSYVPNPRFSKEGYWRERKEWPVELR</sequence>
<dbReference type="EMBL" id="MCGR01000001">
    <property type="protein sequence ID" value="ORY92807.1"/>
    <property type="molecule type" value="Genomic_DNA"/>
</dbReference>
<evidence type="ECO:0000256" key="3">
    <source>
        <dbReference type="ARBA" id="ARBA00022692"/>
    </source>
</evidence>
<comment type="subcellular location">
    <subcellularLocation>
        <location evidence="1">Membrane</location>
        <topology evidence="1">Multi-pass membrane protein</topology>
    </subcellularLocation>
</comment>